<dbReference type="Pfam" id="PF04464">
    <property type="entry name" value="Glyphos_transf"/>
    <property type="match status" value="1"/>
</dbReference>
<dbReference type="SUPFAM" id="SSF53756">
    <property type="entry name" value="UDP-Glycosyltransferase/glycogen phosphorylase"/>
    <property type="match status" value="1"/>
</dbReference>
<evidence type="ECO:0000256" key="4">
    <source>
        <dbReference type="ARBA" id="ARBA00022679"/>
    </source>
</evidence>
<accession>A0A2A3ZHT5</accession>
<evidence type="ECO:0000256" key="2">
    <source>
        <dbReference type="ARBA" id="ARBA00010488"/>
    </source>
</evidence>
<dbReference type="Proteomes" id="UP000217720">
    <property type="component" value="Unassembled WGS sequence"/>
</dbReference>
<comment type="subcellular location">
    <subcellularLocation>
        <location evidence="1">Cell membrane</location>
        <topology evidence="1">Peripheral membrane protein</topology>
    </subcellularLocation>
</comment>
<keyword evidence="4" id="KW-0808">Transferase</keyword>
<evidence type="ECO:0000256" key="7">
    <source>
        <dbReference type="SAM" id="Coils"/>
    </source>
</evidence>
<keyword evidence="5" id="KW-0777">Teichoic acid biosynthesis</keyword>
<evidence type="ECO:0000256" key="5">
    <source>
        <dbReference type="ARBA" id="ARBA00022944"/>
    </source>
</evidence>
<dbReference type="AlphaFoldDB" id="A0A2A3ZHT5"/>
<dbReference type="SUPFAM" id="SSF53448">
    <property type="entry name" value="Nucleotide-diphospho-sugar transferases"/>
    <property type="match status" value="1"/>
</dbReference>
<dbReference type="GO" id="GO:0019350">
    <property type="term" value="P:teichoic acid biosynthetic process"/>
    <property type="evidence" value="ECO:0007669"/>
    <property type="project" value="UniProtKB-KW"/>
</dbReference>
<comment type="similarity">
    <text evidence="2">Belongs to the CDP-glycerol glycerophosphotransferase family.</text>
</comment>
<dbReference type="PANTHER" id="PTHR37316">
    <property type="entry name" value="TEICHOIC ACID GLYCEROL-PHOSPHATE PRIMASE"/>
    <property type="match status" value="1"/>
</dbReference>
<dbReference type="Gene3D" id="3.90.550.10">
    <property type="entry name" value="Spore Coat Polysaccharide Biosynthesis Protein SpsA, Chain A"/>
    <property type="match status" value="1"/>
</dbReference>
<name>A0A2A3ZHT5_BREAU</name>
<dbReference type="InterPro" id="IPR029044">
    <property type="entry name" value="Nucleotide-diphossugar_trans"/>
</dbReference>
<evidence type="ECO:0000313" key="9">
    <source>
        <dbReference type="EMBL" id="PCC51220.1"/>
    </source>
</evidence>
<proteinExistence type="inferred from homology"/>
<dbReference type="PANTHER" id="PTHR37316:SF3">
    <property type="entry name" value="TEICHOIC ACID GLYCEROL-PHOSPHATE TRANSFERASE"/>
    <property type="match status" value="1"/>
</dbReference>
<dbReference type="InterPro" id="IPR001173">
    <property type="entry name" value="Glyco_trans_2-like"/>
</dbReference>
<dbReference type="InterPro" id="IPR007554">
    <property type="entry name" value="Glycerophosphate_synth"/>
</dbReference>
<dbReference type="EMBL" id="NRGO01000004">
    <property type="protein sequence ID" value="PCC51220.1"/>
    <property type="molecule type" value="Genomic_DNA"/>
</dbReference>
<evidence type="ECO:0000313" key="10">
    <source>
        <dbReference type="Proteomes" id="UP000217720"/>
    </source>
</evidence>
<organism evidence="9 10">
    <name type="scientific">Brevibacterium aurantiacum</name>
    <dbReference type="NCBI Taxonomy" id="273384"/>
    <lineage>
        <taxon>Bacteria</taxon>
        <taxon>Bacillati</taxon>
        <taxon>Actinomycetota</taxon>
        <taxon>Actinomycetes</taxon>
        <taxon>Micrococcales</taxon>
        <taxon>Brevibacteriaceae</taxon>
        <taxon>Brevibacterium</taxon>
    </lineage>
</organism>
<dbReference type="CDD" id="cd00761">
    <property type="entry name" value="Glyco_tranf_GTA_type"/>
    <property type="match status" value="1"/>
</dbReference>
<dbReference type="Pfam" id="PF00535">
    <property type="entry name" value="Glycos_transf_2"/>
    <property type="match status" value="1"/>
</dbReference>
<gene>
    <name evidence="9" type="ORF">CIK62_01485</name>
</gene>
<evidence type="ECO:0000256" key="1">
    <source>
        <dbReference type="ARBA" id="ARBA00004202"/>
    </source>
</evidence>
<dbReference type="GO" id="GO:0005886">
    <property type="term" value="C:plasma membrane"/>
    <property type="evidence" value="ECO:0007669"/>
    <property type="project" value="UniProtKB-SubCell"/>
</dbReference>
<dbReference type="Gene3D" id="3.40.50.12580">
    <property type="match status" value="1"/>
</dbReference>
<dbReference type="InterPro" id="IPR043149">
    <property type="entry name" value="TagF_N"/>
</dbReference>
<feature type="domain" description="Glycosyltransferase 2-like" evidence="8">
    <location>
        <begin position="56"/>
        <end position="181"/>
    </location>
</feature>
<dbReference type="InterPro" id="IPR043148">
    <property type="entry name" value="TagF_C"/>
</dbReference>
<comment type="caution">
    <text evidence="9">The sequence shown here is derived from an EMBL/GenBank/DDBJ whole genome shotgun (WGS) entry which is preliminary data.</text>
</comment>
<sequence>MKRRPSSALNRKTFSALAHRLGRKLPAPVKKIVRNMRPTVSAPAQVPVPAPKPTLSVIIPVYNVEDYVSETLDSLLNQSLNDWEAIIVNDGSTDSSLSILEKYAKLDSRFKVITQNNAGLGGARNTGINKAQGDFLTFLDADDIIPSEAYSIAIKTLRKTNSDFAIGGVQRLKHGSTYTPPWTKTVHETQRLSTCISEYPDMMMDIVACNRIFRTQFWDQQIGQFPVGVAYEDHRVMATALIRAKSIDILSQTTYIWRVRDDNTSISQQKAELENLTDRIGAKRETYDILRNEAPASVIDAWLTRVLDTDIPVFSNFALNASEEYKTHAQSFANDYVALAPTSAWDNVRWEQRVKTLLMAAGRWQSLGKFIADLRVNPKAPQTQISGSTVHIDTEKWTVPLTDILQGRTALGVRQTPQYARVYSTSWTSEGLLMKGFAYTSYITPTLDDKLAAFLENERTGHRFNLITHTTLDEENRANRFANHEGHDYRNSGMTILLGWQTIGAVSVSSDFNSADAWRIELQRTTGSVRRASRVDTTIRNGSGSVFVHKPIEHSNVSVTPYRDSSSLAIRFKKDAARLIEFSVNSLIASGKVSAVDPAGRIPKAIYYKAEGIRYDSELRSLGESNETTPASYGFNGLSLPRNEGHRLRVEFTDGSSNAITWSLGDPEYRLYNSAALTRSPFGFVDIDTNNQRYFAIGAQFESGSQVTFTLENTAPCLDSFEACLISAEGIVQATSSIHMDSSKTLPTVSFNIDILSQSGAALKGDLTLMINGVVVVPSLELSATFPISGISNFYRVDLVRGSGAAGRPLRLRVQPPLNDLEQGAWNQKRLRHWYSVTEFKPEKAVLFQCYRGETASDNQFEIFNELKRRQPEIRCYWGVTDGSVEIPDDAERLIIGSQEWYQKLGSVEYLCNNIDFDRFFTRRGHQKFLQTFHGHPFKAMGKSFWENAGYDRESIDFEIKRRRNAWTTALMPNTESVAYYQDEYSFDGDYLVAGYPRNDSIVTSDPSDARIRIAQRYCLDPTASSWVMYAPTWRESLSTGAWSASMFDELDLGKLGSMLGPEWTILVRGHNHNSRMESRVSRSANIVDVTDYPEINDLILGADVAVLDYSSLRFDWAITEKPVLYFVPDKEEYFDRRPGLFDYDDSAPGAQVTSTEEAAKEILRKDEYHERFGTELDIFNARFNSFSDGRAAERVVESFFSDIL</sequence>
<keyword evidence="6" id="KW-0472">Membrane</keyword>
<evidence type="ECO:0000259" key="8">
    <source>
        <dbReference type="Pfam" id="PF00535"/>
    </source>
</evidence>
<evidence type="ECO:0000256" key="3">
    <source>
        <dbReference type="ARBA" id="ARBA00022475"/>
    </source>
</evidence>
<evidence type="ECO:0000256" key="6">
    <source>
        <dbReference type="ARBA" id="ARBA00023136"/>
    </source>
</evidence>
<reference evidence="9 10" key="1">
    <citation type="journal article" date="2017" name="Elife">
        <title>Extensive horizontal gene transfer in cheese-associated bacteria.</title>
        <authorList>
            <person name="Bonham K.S."/>
            <person name="Wolfe B.E."/>
            <person name="Dutton R.J."/>
        </authorList>
    </citation>
    <scope>NUCLEOTIDE SEQUENCE [LARGE SCALE GENOMIC DNA]</scope>
    <source>
        <strain evidence="9 10">900_6</strain>
    </source>
</reference>
<dbReference type="RefSeq" id="WP_096159566.1">
    <property type="nucleotide sequence ID" value="NZ_NRGO01000004.1"/>
</dbReference>
<dbReference type="InterPro" id="IPR051612">
    <property type="entry name" value="Teichoic_Acid_Biosynth"/>
</dbReference>
<keyword evidence="7" id="KW-0175">Coiled coil</keyword>
<feature type="coiled-coil region" evidence="7">
    <location>
        <begin position="259"/>
        <end position="293"/>
    </location>
</feature>
<keyword evidence="3" id="KW-1003">Cell membrane</keyword>
<dbReference type="Gene3D" id="3.40.50.11820">
    <property type="match status" value="1"/>
</dbReference>
<protein>
    <recommendedName>
        <fullName evidence="8">Glycosyltransferase 2-like domain-containing protein</fullName>
    </recommendedName>
</protein>
<dbReference type="GO" id="GO:0047355">
    <property type="term" value="F:CDP-glycerol glycerophosphotransferase activity"/>
    <property type="evidence" value="ECO:0007669"/>
    <property type="project" value="InterPro"/>
</dbReference>